<protein>
    <submittedName>
        <fullName evidence="1">Uncharacterized protein</fullName>
    </submittedName>
</protein>
<dbReference type="EMBL" id="VJZT01000015">
    <property type="protein sequence ID" value="TRX36638.1"/>
    <property type="molecule type" value="Genomic_DNA"/>
</dbReference>
<evidence type="ECO:0000313" key="2">
    <source>
        <dbReference type="Proteomes" id="UP000316371"/>
    </source>
</evidence>
<comment type="caution">
    <text evidence="1">The sequence shown here is derived from an EMBL/GenBank/DDBJ whole genome shotgun (WGS) entry which is preliminary data.</text>
</comment>
<reference evidence="1 2" key="1">
    <citation type="submission" date="2019-07" db="EMBL/GenBank/DDBJ databases">
        <title>Novel species of Flavobacterium.</title>
        <authorList>
            <person name="Liu Q."/>
            <person name="Xin Y.-H."/>
        </authorList>
    </citation>
    <scope>NUCLEOTIDE SEQUENCE [LARGE SCALE GENOMIC DNA]</scope>
    <source>
        <strain evidence="1 2">LB1R34</strain>
    </source>
</reference>
<name>A0A553DV27_9FLAO</name>
<dbReference type="Proteomes" id="UP000316371">
    <property type="component" value="Unassembled WGS sequence"/>
</dbReference>
<dbReference type="OrthoDB" id="1364300at2"/>
<keyword evidence="2" id="KW-1185">Reference proteome</keyword>
<sequence>MTLHQKIKFLENVLNQPETNYSDIFKADISMFFDEDFSIQNTQFEFLKPLESEEQIQDFIDNLLSHFVLKFDSQSETESDFIHYYLNPN</sequence>
<accession>A0A553DV27</accession>
<proteinExistence type="predicted"/>
<dbReference type="RefSeq" id="WP_144257191.1">
    <property type="nucleotide sequence ID" value="NZ_VJZT01000015.1"/>
</dbReference>
<evidence type="ECO:0000313" key="1">
    <source>
        <dbReference type="EMBL" id="TRX36638.1"/>
    </source>
</evidence>
<dbReference type="AlphaFoldDB" id="A0A553DV27"/>
<gene>
    <name evidence="1" type="ORF">FNW21_13005</name>
</gene>
<organism evidence="1 2">
    <name type="scientific">Flavobacterium restrictum</name>
    <dbReference type="NCBI Taxonomy" id="2594428"/>
    <lineage>
        <taxon>Bacteria</taxon>
        <taxon>Pseudomonadati</taxon>
        <taxon>Bacteroidota</taxon>
        <taxon>Flavobacteriia</taxon>
        <taxon>Flavobacteriales</taxon>
        <taxon>Flavobacteriaceae</taxon>
        <taxon>Flavobacterium</taxon>
    </lineage>
</organism>